<evidence type="ECO:0000259" key="2">
    <source>
        <dbReference type="Pfam" id="PF02932"/>
    </source>
</evidence>
<keyword evidence="4" id="KW-1185">Reference proteome</keyword>
<keyword evidence="1" id="KW-0812">Transmembrane</keyword>
<evidence type="ECO:0000313" key="4">
    <source>
        <dbReference type="Proteomes" id="UP000324222"/>
    </source>
</evidence>
<keyword evidence="1" id="KW-0472">Membrane</keyword>
<comment type="caution">
    <text evidence="3">The sequence shown here is derived from an EMBL/GenBank/DDBJ whole genome shotgun (WGS) entry which is preliminary data.</text>
</comment>
<dbReference type="GO" id="GO:0005216">
    <property type="term" value="F:monoatomic ion channel activity"/>
    <property type="evidence" value="ECO:0007669"/>
    <property type="project" value="InterPro"/>
</dbReference>
<feature type="transmembrane region" description="Helical" evidence="1">
    <location>
        <begin position="151"/>
        <end position="170"/>
    </location>
</feature>
<dbReference type="EMBL" id="VSRR010064391">
    <property type="protein sequence ID" value="MPC84093.1"/>
    <property type="molecule type" value="Genomic_DNA"/>
</dbReference>
<dbReference type="InterPro" id="IPR006201">
    <property type="entry name" value="Neur_channel"/>
</dbReference>
<dbReference type="Pfam" id="PF02932">
    <property type="entry name" value="Neur_chan_memb"/>
    <property type="match status" value="1"/>
</dbReference>
<dbReference type="SUPFAM" id="SSF90112">
    <property type="entry name" value="Neurotransmitter-gated ion-channel transmembrane pore"/>
    <property type="match status" value="1"/>
</dbReference>
<dbReference type="Gene3D" id="1.20.58.390">
    <property type="entry name" value="Neurotransmitter-gated ion-channel transmembrane domain"/>
    <property type="match status" value="1"/>
</dbReference>
<accession>A0A5B7INV5</accession>
<dbReference type="InterPro" id="IPR006029">
    <property type="entry name" value="Neurotrans-gated_channel_TM"/>
</dbReference>
<proteinExistence type="predicted"/>
<organism evidence="3 4">
    <name type="scientific">Portunus trituberculatus</name>
    <name type="common">Swimming crab</name>
    <name type="synonym">Neptunus trituberculatus</name>
    <dbReference type="NCBI Taxonomy" id="210409"/>
    <lineage>
        <taxon>Eukaryota</taxon>
        <taxon>Metazoa</taxon>
        <taxon>Ecdysozoa</taxon>
        <taxon>Arthropoda</taxon>
        <taxon>Crustacea</taxon>
        <taxon>Multicrustacea</taxon>
        <taxon>Malacostraca</taxon>
        <taxon>Eumalacostraca</taxon>
        <taxon>Eucarida</taxon>
        <taxon>Decapoda</taxon>
        <taxon>Pleocyemata</taxon>
        <taxon>Brachyura</taxon>
        <taxon>Eubrachyura</taxon>
        <taxon>Portunoidea</taxon>
        <taxon>Portunidae</taxon>
        <taxon>Portuninae</taxon>
        <taxon>Portunus</taxon>
    </lineage>
</organism>
<sequence>MTCSCLPSDHHSPLLRSATNATLSSTEIQFSPQCAQLWLETHHQVTVQCTFLLMRFPFENVRCVLELKLQDGQLWDLQNLNVTVPTFNHLSYLITHAGYEPHDSVLTVALLFRRQYSGYVVTTFIPILLLVTIAFLTFFFHRDDFTNRVMVTLSVLIVLASLFSQTAANLPQTSYVKCIDLVFLFAIFLISLVIVCHVFLSLVDRHTAHAVIKVSPGVPNKPHRWFRSMTLGNRAALAVCCCAVITGVPTIVIQCHD</sequence>
<protein>
    <submittedName>
        <fullName evidence="3">Ligand-gated ion channel 50</fullName>
    </submittedName>
</protein>
<dbReference type="InterPro" id="IPR036719">
    <property type="entry name" value="Neuro-gated_channel_TM_sf"/>
</dbReference>
<evidence type="ECO:0000256" key="1">
    <source>
        <dbReference type="SAM" id="Phobius"/>
    </source>
</evidence>
<feature type="domain" description="Neurotransmitter-gated ion-channel transmembrane" evidence="2">
    <location>
        <begin position="123"/>
        <end position="203"/>
    </location>
</feature>
<keyword evidence="1" id="KW-1133">Transmembrane helix</keyword>
<dbReference type="Proteomes" id="UP000324222">
    <property type="component" value="Unassembled WGS sequence"/>
</dbReference>
<feature type="transmembrane region" description="Helical" evidence="1">
    <location>
        <begin position="182"/>
        <end position="203"/>
    </location>
</feature>
<gene>
    <name evidence="3" type="primary">lgc-50_0</name>
    <name evidence="3" type="ORF">E2C01_078819</name>
</gene>
<dbReference type="InterPro" id="IPR038050">
    <property type="entry name" value="Neuro_actylchol_rec"/>
</dbReference>
<dbReference type="OrthoDB" id="5975154at2759"/>
<name>A0A5B7INV5_PORTR</name>
<reference evidence="3 4" key="1">
    <citation type="submission" date="2019-05" db="EMBL/GenBank/DDBJ databases">
        <title>Another draft genome of Portunus trituberculatus and its Hox gene families provides insights of decapod evolution.</title>
        <authorList>
            <person name="Jeong J.-H."/>
            <person name="Song I."/>
            <person name="Kim S."/>
            <person name="Choi T."/>
            <person name="Kim D."/>
            <person name="Ryu S."/>
            <person name="Kim W."/>
        </authorList>
    </citation>
    <scope>NUCLEOTIDE SEQUENCE [LARGE SCALE GENOMIC DNA]</scope>
    <source>
        <tissue evidence="3">Muscle</tissue>
    </source>
</reference>
<dbReference type="GO" id="GO:0004888">
    <property type="term" value="F:transmembrane signaling receptor activity"/>
    <property type="evidence" value="ECO:0007669"/>
    <property type="project" value="InterPro"/>
</dbReference>
<feature type="transmembrane region" description="Helical" evidence="1">
    <location>
        <begin position="116"/>
        <end position="139"/>
    </location>
</feature>
<feature type="transmembrane region" description="Helical" evidence="1">
    <location>
        <begin position="231"/>
        <end position="253"/>
    </location>
</feature>
<dbReference type="AlphaFoldDB" id="A0A5B7INV5"/>
<dbReference type="PANTHER" id="PTHR18945">
    <property type="entry name" value="NEUROTRANSMITTER GATED ION CHANNEL"/>
    <property type="match status" value="1"/>
</dbReference>
<evidence type="ECO:0000313" key="3">
    <source>
        <dbReference type="EMBL" id="MPC84093.1"/>
    </source>
</evidence>
<dbReference type="GO" id="GO:0016020">
    <property type="term" value="C:membrane"/>
    <property type="evidence" value="ECO:0007669"/>
    <property type="project" value="InterPro"/>
</dbReference>